<dbReference type="UniPathway" id="UPA00253">
    <property type="reaction ID" value="UER00457"/>
</dbReference>
<dbReference type="InterPro" id="IPR007229">
    <property type="entry name" value="Nic_PRibTrfase-Fam"/>
</dbReference>
<dbReference type="PANTHER" id="PTHR43202:SF1">
    <property type="entry name" value="NICOTINATE PHOSPHORIBOSYLTRANSFERASE"/>
    <property type="match status" value="1"/>
</dbReference>
<dbReference type="GO" id="GO:0009435">
    <property type="term" value="P:NAD+ biosynthetic process"/>
    <property type="evidence" value="ECO:0007669"/>
    <property type="project" value="UniProtKB-UniPathway"/>
</dbReference>
<comment type="catalytic activity">
    <reaction evidence="8">
        <text>5-phospho-alpha-D-ribose 1-diphosphate + nicotinate + ATP + H2O = nicotinate beta-D-ribonucleotide + ADP + phosphate + diphosphate</text>
        <dbReference type="Rhea" id="RHEA:36163"/>
        <dbReference type="ChEBI" id="CHEBI:15377"/>
        <dbReference type="ChEBI" id="CHEBI:30616"/>
        <dbReference type="ChEBI" id="CHEBI:32544"/>
        <dbReference type="ChEBI" id="CHEBI:33019"/>
        <dbReference type="ChEBI" id="CHEBI:43474"/>
        <dbReference type="ChEBI" id="CHEBI:57502"/>
        <dbReference type="ChEBI" id="CHEBI:58017"/>
        <dbReference type="ChEBI" id="CHEBI:456216"/>
        <dbReference type="EC" id="6.3.4.21"/>
    </reaction>
</comment>
<name>A0A0U9HGW3_9FIRM</name>
<evidence type="ECO:0000313" key="12">
    <source>
        <dbReference type="Proteomes" id="UP000062160"/>
    </source>
</evidence>
<evidence type="ECO:0000259" key="9">
    <source>
        <dbReference type="Pfam" id="PF01729"/>
    </source>
</evidence>
<dbReference type="InterPro" id="IPR002638">
    <property type="entry name" value="Quinolinate_PRibosylTrfase_C"/>
</dbReference>
<keyword evidence="11" id="KW-0328">Glycosyltransferase</keyword>
<dbReference type="GO" id="GO:0004514">
    <property type="term" value="F:nicotinate-nucleotide diphosphorylase (carboxylating) activity"/>
    <property type="evidence" value="ECO:0007669"/>
    <property type="project" value="UniProtKB-EC"/>
</dbReference>
<feature type="domain" description="Quinolinate phosphoribosyl transferase N-terminal" evidence="10">
    <location>
        <begin position="36"/>
        <end position="125"/>
    </location>
</feature>
<dbReference type="Pfam" id="PF02749">
    <property type="entry name" value="QRPTase_N"/>
    <property type="match status" value="1"/>
</dbReference>
<dbReference type="SUPFAM" id="SSF54675">
    <property type="entry name" value="Nicotinate/Quinolinate PRTase N-terminal domain-like"/>
    <property type="match status" value="1"/>
</dbReference>
<dbReference type="InterPro" id="IPR053190">
    <property type="entry name" value="NAPRTase-like"/>
</dbReference>
<dbReference type="Pfam" id="PF01729">
    <property type="entry name" value="QRPTase_C"/>
    <property type="match status" value="1"/>
</dbReference>
<dbReference type="NCBIfam" id="NF006415">
    <property type="entry name" value="PRK08662.1"/>
    <property type="match status" value="1"/>
</dbReference>
<accession>A0A0U9HGW3</accession>
<dbReference type="RefSeq" id="WP_059033593.1">
    <property type="nucleotide sequence ID" value="NZ_BSDW01000001.1"/>
</dbReference>
<dbReference type="AlphaFoldDB" id="A0A0U9HGW3"/>
<evidence type="ECO:0000256" key="1">
    <source>
        <dbReference type="ARBA" id="ARBA00004952"/>
    </source>
</evidence>
<keyword evidence="6 11" id="KW-0808">Transferase</keyword>
<dbReference type="InterPro" id="IPR037128">
    <property type="entry name" value="Quinolinate_PRibosylTase_N_sf"/>
</dbReference>
<evidence type="ECO:0000256" key="3">
    <source>
        <dbReference type="ARBA" id="ARBA00022553"/>
    </source>
</evidence>
<dbReference type="OrthoDB" id="9770610at2"/>
<sequence length="344" mass="37582">MKELKNLNDVKDIKIDPERPLFSASHDEIIAGMTTDIYFIKTMEILRHMNISQKEVVAEIFPRKHGVMCGTEEVINILKNKNVEVYAVPEGETFEPKDTVVRIKGPYEEFGIYETALLGVLAHSSAWATAARACREAAGERLCICFGARHVHPAVAPVMERAAIIGGADNASCILAAKFLGREPSGTIPHAAIIMAGDTVKIAKVYNEIMPPDSPRIILVDTFKDEAEETINVAEALGKDLQGVRLDTPGERGGVTPDLVYEVRKRLDLKGYDYVKIFVSGGLTPERIKVLIEAGADAFGVGSYISGASPIDMTLDLKMVDGKPIAKRGRIPGMIDNPKLKRVK</sequence>
<dbReference type="GO" id="GO:0004516">
    <property type="term" value="F:nicotinate phosphoribosyltransferase activity"/>
    <property type="evidence" value="ECO:0007669"/>
    <property type="project" value="UniProtKB-EC"/>
</dbReference>
<evidence type="ECO:0000313" key="11">
    <source>
        <dbReference type="EMBL" id="GAQ25933.1"/>
    </source>
</evidence>
<dbReference type="EMBL" id="DF977003">
    <property type="protein sequence ID" value="GAQ25933.1"/>
    <property type="molecule type" value="Genomic_DNA"/>
</dbReference>
<evidence type="ECO:0000256" key="2">
    <source>
        <dbReference type="ARBA" id="ARBA00013236"/>
    </source>
</evidence>
<proteinExistence type="predicted"/>
<dbReference type="STRING" id="224999.GCA_001485475_01970"/>
<dbReference type="PANTHER" id="PTHR43202">
    <property type="entry name" value="NICOTINATE-NUCLEOTIDE PYROPHOSPHORYLASE"/>
    <property type="match status" value="1"/>
</dbReference>
<evidence type="ECO:0000259" key="10">
    <source>
        <dbReference type="Pfam" id="PF02749"/>
    </source>
</evidence>
<dbReference type="InterPro" id="IPR036068">
    <property type="entry name" value="Nicotinate_pribotase-like_C"/>
</dbReference>
<keyword evidence="12" id="KW-1185">Reference proteome</keyword>
<keyword evidence="5" id="KW-0662">Pyridine nucleotide biosynthesis</keyword>
<dbReference type="Gene3D" id="3.20.20.70">
    <property type="entry name" value="Aldolase class I"/>
    <property type="match status" value="1"/>
</dbReference>
<protein>
    <recommendedName>
        <fullName evidence="2">nicotinate phosphoribosyltransferase</fullName>
        <ecNumber evidence="2">6.3.4.21</ecNumber>
    </recommendedName>
</protein>
<evidence type="ECO:0000256" key="7">
    <source>
        <dbReference type="ARBA" id="ARBA00047445"/>
    </source>
</evidence>
<evidence type="ECO:0000256" key="6">
    <source>
        <dbReference type="ARBA" id="ARBA00022679"/>
    </source>
</evidence>
<comment type="catalytic activity">
    <reaction evidence="7">
        <text>nicotinate beta-D-ribonucleotide + CO2 + diphosphate = quinolinate + 5-phospho-alpha-D-ribose 1-diphosphate + 2 H(+)</text>
        <dbReference type="Rhea" id="RHEA:12733"/>
        <dbReference type="ChEBI" id="CHEBI:15378"/>
        <dbReference type="ChEBI" id="CHEBI:16526"/>
        <dbReference type="ChEBI" id="CHEBI:29959"/>
        <dbReference type="ChEBI" id="CHEBI:33019"/>
        <dbReference type="ChEBI" id="CHEBI:57502"/>
        <dbReference type="ChEBI" id="CHEBI:58017"/>
        <dbReference type="EC" id="2.4.2.19"/>
    </reaction>
</comment>
<dbReference type="SUPFAM" id="SSF51690">
    <property type="entry name" value="Nicotinate/Quinolinate PRTase C-terminal domain-like"/>
    <property type="match status" value="1"/>
</dbReference>
<comment type="pathway">
    <text evidence="1">Cofactor biosynthesis; NAD(+) biosynthesis; nicotinate D-ribonucleotide from nicotinate: step 1/1.</text>
</comment>
<dbReference type="InterPro" id="IPR013785">
    <property type="entry name" value="Aldolase_TIM"/>
</dbReference>
<gene>
    <name evidence="11" type="ORF">TSYNT_9184</name>
</gene>
<dbReference type="InterPro" id="IPR035809">
    <property type="entry name" value="NAPRTase_arc-type"/>
</dbReference>
<organism evidence="11">
    <name type="scientific">Tepidanaerobacter syntrophicus</name>
    <dbReference type="NCBI Taxonomy" id="224999"/>
    <lineage>
        <taxon>Bacteria</taxon>
        <taxon>Bacillati</taxon>
        <taxon>Bacillota</taxon>
        <taxon>Clostridia</taxon>
        <taxon>Thermosediminibacterales</taxon>
        <taxon>Tepidanaerobacteraceae</taxon>
        <taxon>Tepidanaerobacter</taxon>
    </lineage>
</organism>
<evidence type="ECO:0000256" key="8">
    <source>
        <dbReference type="ARBA" id="ARBA00048668"/>
    </source>
</evidence>
<dbReference type="InterPro" id="IPR022412">
    <property type="entry name" value="Quinolinate_PRibosylTrfase_N"/>
</dbReference>
<dbReference type="CDD" id="cd01571">
    <property type="entry name" value="NAPRTase_B"/>
    <property type="match status" value="1"/>
</dbReference>
<reference evidence="11" key="1">
    <citation type="journal article" date="2016" name="Genome Announc.">
        <title>Draft Genome Sequence of the Syntrophic Lactate-Degrading Bacterium Tepidanaerobacter syntrophicus JLT.</title>
        <authorList>
            <person name="Matsuura N."/>
            <person name="Ohashi A."/>
            <person name="Tourlousse D.M."/>
            <person name="Sekiguchi Y."/>
        </authorList>
    </citation>
    <scope>NUCLEOTIDE SEQUENCE [LARGE SCALE GENOMIC DNA]</scope>
    <source>
        <strain evidence="11">JL</strain>
    </source>
</reference>
<keyword evidence="4" id="KW-0436">Ligase</keyword>
<dbReference type="PIRSF" id="PIRSF000484">
    <property type="entry name" value="NAPRT"/>
    <property type="match status" value="1"/>
</dbReference>
<feature type="domain" description="Quinolinate phosphoribosyl transferase C-terminal" evidence="9">
    <location>
        <begin position="128"/>
        <end position="316"/>
    </location>
</feature>
<dbReference type="EC" id="6.3.4.21" evidence="2"/>
<dbReference type="Proteomes" id="UP000062160">
    <property type="component" value="Unassembled WGS sequence"/>
</dbReference>
<evidence type="ECO:0000256" key="4">
    <source>
        <dbReference type="ARBA" id="ARBA00022598"/>
    </source>
</evidence>
<dbReference type="Gene3D" id="3.90.1170.20">
    <property type="entry name" value="Quinolinate phosphoribosyl transferase, N-terminal domain"/>
    <property type="match status" value="1"/>
</dbReference>
<keyword evidence="3" id="KW-0597">Phosphoprotein</keyword>
<evidence type="ECO:0000256" key="5">
    <source>
        <dbReference type="ARBA" id="ARBA00022642"/>
    </source>
</evidence>